<dbReference type="InterPro" id="IPR006674">
    <property type="entry name" value="HD_domain"/>
</dbReference>
<dbReference type="Pfam" id="PF01966">
    <property type="entry name" value="HD"/>
    <property type="match status" value="1"/>
</dbReference>
<evidence type="ECO:0000313" key="2">
    <source>
        <dbReference type="EMBL" id="PYG87474.1"/>
    </source>
</evidence>
<dbReference type="Proteomes" id="UP000248132">
    <property type="component" value="Unassembled WGS sequence"/>
</dbReference>
<keyword evidence="3" id="KW-1185">Reference proteome</keyword>
<dbReference type="SUPFAM" id="SSF109604">
    <property type="entry name" value="HD-domain/PDEase-like"/>
    <property type="match status" value="1"/>
</dbReference>
<evidence type="ECO:0000313" key="3">
    <source>
        <dbReference type="Proteomes" id="UP000248132"/>
    </source>
</evidence>
<evidence type="ECO:0000259" key="1">
    <source>
        <dbReference type="PROSITE" id="PS51832"/>
    </source>
</evidence>
<dbReference type="RefSeq" id="WP_110462170.1">
    <property type="nucleotide sequence ID" value="NZ_QKMR01000011.1"/>
</dbReference>
<dbReference type="PANTHER" id="PTHR43155:SF2">
    <property type="entry name" value="CYCLIC DI-GMP PHOSPHODIESTERASE PA4108"/>
    <property type="match status" value="1"/>
</dbReference>
<dbReference type="InterPro" id="IPR037522">
    <property type="entry name" value="HD_GYP_dom"/>
</dbReference>
<accession>A0A318XJS2</accession>
<comment type="caution">
    <text evidence="2">The sequence shown here is derived from an EMBL/GenBank/DDBJ whole genome shotgun (WGS) entry which is preliminary data.</text>
</comment>
<protein>
    <submittedName>
        <fullName evidence="2">HD domain-containing protein</fullName>
    </submittedName>
</protein>
<gene>
    <name evidence="2" type="ORF">LY28_02144</name>
</gene>
<dbReference type="OrthoDB" id="9804747at2"/>
<dbReference type="AlphaFoldDB" id="A0A318XJS2"/>
<dbReference type="Gene3D" id="1.10.3210.10">
    <property type="entry name" value="Hypothetical protein af1432"/>
    <property type="match status" value="1"/>
</dbReference>
<name>A0A318XJS2_9FIRM</name>
<dbReference type="PROSITE" id="PS51832">
    <property type="entry name" value="HD_GYP"/>
    <property type="match status" value="1"/>
</dbReference>
<dbReference type="CDD" id="cd00077">
    <property type="entry name" value="HDc"/>
    <property type="match status" value="1"/>
</dbReference>
<organism evidence="2 3">
    <name type="scientific">Ruminiclostridium sufflavum DSM 19573</name>
    <dbReference type="NCBI Taxonomy" id="1121337"/>
    <lineage>
        <taxon>Bacteria</taxon>
        <taxon>Bacillati</taxon>
        <taxon>Bacillota</taxon>
        <taxon>Clostridia</taxon>
        <taxon>Eubacteriales</taxon>
        <taxon>Oscillospiraceae</taxon>
        <taxon>Ruminiclostridium</taxon>
    </lineage>
</organism>
<reference evidence="2 3" key="1">
    <citation type="submission" date="2018-06" db="EMBL/GenBank/DDBJ databases">
        <title>Genomic Encyclopedia of Type Strains, Phase I: the one thousand microbial genomes (KMG-I) project.</title>
        <authorList>
            <person name="Kyrpides N."/>
        </authorList>
    </citation>
    <scope>NUCLEOTIDE SEQUENCE [LARGE SCALE GENOMIC DNA]</scope>
    <source>
        <strain evidence="2 3">DSM 19573</strain>
    </source>
</reference>
<dbReference type="InterPro" id="IPR003607">
    <property type="entry name" value="HD/PDEase_dom"/>
</dbReference>
<feature type="domain" description="HD-GYP" evidence="1">
    <location>
        <begin position="8"/>
        <end position="130"/>
    </location>
</feature>
<sequence>MRDFQQSSLLMYHDLIAGIIAAMEARDAYTASHSMRVSDMTERICGLLDLSKEQTENFHIAAHVHDIGKIGIEDSILRKNGSLDEAQWLSIKQHPIIGYNILEKVSSFREIAARLVSQQPLSYRIKPYRR</sequence>
<dbReference type="PANTHER" id="PTHR43155">
    <property type="entry name" value="CYCLIC DI-GMP PHOSPHODIESTERASE PA4108-RELATED"/>
    <property type="match status" value="1"/>
</dbReference>
<proteinExistence type="predicted"/>
<dbReference type="EMBL" id="QKMR01000011">
    <property type="protein sequence ID" value="PYG87474.1"/>
    <property type="molecule type" value="Genomic_DNA"/>
</dbReference>